<dbReference type="OrthoDB" id="2639941at2"/>
<dbReference type="Proteomes" id="UP000077355">
    <property type="component" value="Unassembled WGS sequence"/>
</dbReference>
<accession>A0A168PZ16</accession>
<name>A0A168PZ16_9BACL</name>
<sequence length="269" mass="30053">MGVIIVIVSLTGCTSLQDNNKGSDLNTYEGTLTRVKVTKEELIDTTHIEKGNSEEIIVEKVPSQLKGYIEDEVLKVSILAEIDADKMNYKTNNVFSNKTDKSLDLVFDDNITKDLQIQLQTEEARNMVTRSVKASDFVLEVTTPTVIKYGGTLQVKGVLKYIGNETIKFSHGGPIIRFSFTGSNESCAYKDIGYVTELVPGQMFEVVDEFKVIKTGKQKLTVRTTTLDVNDALIEGVGNETYLTEKMVGRNLEFEKSRLSMFPIEIRVN</sequence>
<proteinExistence type="predicted"/>
<reference evidence="1 2" key="1">
    <citation type="submission" date="2016-03" db="EMBL/GenBank/DDBJ databases">
        <title>Draft genome sequence of Paenibacillus antarcticus CECT 5836.</title>
        <authorList>
            <person name="Shin S.-K."/>
            <person name="Yi H."/>
        </authorList>
    </citation>
    <scope>NUCLEOTIDE SEQUENCE [LARGE SCALE GENOMIC DNA]</scope>
    <source>
        <strain evidence="1 2">CECT 5836</strain>
    </source>
</reference>
<organism evidence="1 2">
    <name type="scientific">Paenibacillus antarcticus</name>
    <dbReference type="NCBI Taxonomy" id="253703"/>
    <lineage>
        <taxon>Bacteria</taxon>
        <taxon>Bacillati</taxon>
        <taxon>Bacillota</taxon>
        <taxon>Bacilli</taxon>
        <taxon>Bacillales</taxon>
        <taxon>Paenibacillaceae</taxon>
        <taxon>Paenibacillus</taxon>
    </lineage>
</organism>
<evidence type="ECO:0000313" key="1">
    <source>
        <dbReference type="EMBL" id="OAB47208.1"/>
    </source>
</evidence>
<keyword evidence="2" id="KW-1185">Reference proteome</keyword>
<evidence type="ECO:0000313" key="2">
    <source>
        <dbReference type="Proteomes" id="UP000077355"/>
    </source>
</evidence>
<dbReference type="AlphaFoldDB" id="A0A168PZ16"/>
<protein>
    <submittedName>
        <fullName evidence="1">Uncharacterized protein</fullName>
    </submittedName>
</protein>
<dbReference type="RefSeq" id="WP_068648330.1">
    <property type="nucleotide sequence ID" value="NZ_CP043611.1"/>
</dbReference>
<dbReference type="EMBL" id="LVJI01000009">
    <property type="protein sequence ID" value="OAB47208.1"/>
    <property type="molecule type" value="Genomic_DNA"/>
</dbReference>
<comment type="caution">
    <text evidence="1">The sequence shown here is derived from an EMBL/GenBank/DDBJ whole genome shotgun (WGS) entry which is preliminary data.</text>
</comment>
<gene>
    <name evidence="1" type="ORF">PBAT_07995</name>
</gene>